<dbReference type="PANTHER" id="PTHR44757:SF2">
    <property type="entry name" value="BIOFILM ARCHITECTURE MAINTENANCE PROTEIN MBAA"/>
    <property type="match status" value="1"/>
</dbReference>
<dbReference type="SUPFAM" id="SSF55073">
    <property type="entry name" value="Nucleotide cyclase"/>
    <property type="match status" value="1"/>
</dbReference>
<dbReference type="NCBIfam" id="TIGR00229">
    <property type="entry name" value="sensory_box"/>
    <property type="match status" value="1"/>
</dbReference>
<dbReference type="EMBL" id="SACT01000008">
    <property type="protein sequence ID" value="RVT49280.1"/>
    <property type="molecule type" value="Genomic_DNA"/>
</dbReference>
<comment type="catalytic activity">
    <reaction evidence="1">
        <text>3',3'-c-di-GMP + H2O = 5'-phosphoguanylyl(3'-&gt;5')guanosine + H(+)</text>
        <dbReference type="Rhea" id="RHEA:24902"/>
        <dbReference type="ChEBI" id="CHEBI:15377"/>
        <dbReference type="ChEBI" id="CHEBI:15378"/>
        <dbReference type="ChEBI" id="CHEBI:58754"/>
        <dbReference type="ChEBI" id="CHEBI:58805"/>
        <dbReference type="EC" id="3.1.4.52"/>
    </reaction>
    <physiologicalReaction direction="left-to-right" evidence="1">
        <dbReference type="Rhea" id="RHEA:24903"/>
    </physiologicalReaction>
</comment>
<accession>A0A3S2VUQ6</accession>
<dbReference type="FunFam" id="3.20.20.450:FF:000001">
    <property type="entry name" value="Cyclic di-GMP phosphodiesterase yahA"/>
    <property type="match status" value="1"/>
</dbReference>
<name>A0A3S2VUQ6_9BURK</name>
<dbReference type="Gene3D" id="3.20.20.450">
    <property type="entry name" value="EAL domain"/>
    <property type="match status" value="1"/>
</dbReference>
<evidence type="ECO:0000259" key="3">
    <source>
        <dbReference type="PROSITE" id="PS50112"/>
    </source>
</evidence>
<dbReference type="InterPro" id="IPR013767">
    <property type="entry name" value="PAS_fold"/>
</dbReference>
<feature type="domain" description="PAS" evidence="3">
    <location>
        <begin position="175"/>
        <end position="230"/>
    </location>
</feature>
<sequence length="739" mass="80331">MTPPPAPPATTPPKRRTPAARQRVAGLWAAALLALLPPAVLGGLGWRLLDQELDASAAALAADLARLRSEVPAADWPALARQRLAGDDVAGRLASVADTDGALVATSTASPDWPTRSAAAALHGGGALVLTRSMRGPLALGALLWLSAAGALLLWRRAPPADRTASGAATRADAAVPALRTLIESFHDGILLYGDDGLVRDCNSAASRLLGLPAEQILGQPLARWVDLAHGATTVGKVESQAHRGSPTRPFPCELAIARVPHPGHDLWSATLRDLTERNLAERQLQQLANFDPLTGLPNRALFRDRLRLAIARAGRSGQPMALMFLDLDRFKNVNDSLGHDAGDRLLQQVAARLGAALRGSDTVGRSDLEQSFTVARLGGDEFTIVAESLRSADDALRIAERIQQALQQPVLVGKHEIVVSTSIGITVYPDDPSPPDDLLRHADQAMYRAKELGRDQVQFYSVELNEQAQRRLQLEGELRHALERGEFELAWQPKADIQSGHISGAEVLLRWQRAGQSVATPDVFIRVLEETGLIMPVGRWVLEQAARQIVAWRRAGLPWLRVAVNLSARQLRQGDLVRTVSEVLETSGLPSAQLELELTESMLMGGEQHQRLLHRLSALGVQLAIDDFGTGWSSLSYLKRFNVDTLKIDRSFVRDTPHDPEDNAIATAVIALARSLKLRVVAEGVETPEQRRFLLDNGCDEFQGWLLSRPLSARAFEAWWRQQLLLASGAEVEHATLP</sequence>
<evidence type="ECO:0000313" key="7">
    <source>
        <dbReference type="Proteomes" id="UP000288178"/>
    </source>
</evidence>
<dbReference type="Pfam" id="PF00990">
    <property type="entry name" value="GGDEF"/>
    <property type="match status" value="1"/>
</dbReference>
<dbReference type="InterPro" id="IPR029787">
    <property type="entry name" value="Nucleotide_cyclase"/>
</dbReference>
<dbReference type="InterPro" id="IPR043128">
    <property type="entry name" value="Rev_trsase/Diguanyl_cyclase"/>
</dbReference>
<keyword evidence="2" id="KW-1133">Transmembrane helix</keyword>
<keyword evidence="2" id="KW-0472">Membrane</keyword>
<dbReference type="Pfam" id="PF00989">
    <property type="entry name" value="PAS"/>
    <property type="match status" value="1"/>
</dbReference>
<dbReference type="InterPro" id="IPR000160">
    <property type="entry name" value="GGDEF_dom"/>
</dbReference>
<dbReference type="OrthoDB" id="9813903at2"/>
<dbReference type="CDD" id="cd01948">
    <property type="entry name" value="EAL"/>
    <property type="match status" value="1"/>
</dbReference>
<dbReference type="SMART" id="SM00267">
    <property type="entry name" value="GGDEF"/>
    <property type="match status" value="1"/>
</dbReference>
<dbReference type="Gene3D" id="3.30.450.20">
    <property type="entry name" value="PAS domain"/>
    <property type="match status" value="1"/>
</dbReference>
<dbReference type="Gene3D" id="3.30.70.270">
    <property type="match status" value="1"/>
</dbReference>
<feature type="transmembrane region" description="Helical" evidence="2">
    <location>
        <begin position="24"/>
        <end position="46"/>
    </location>
</feature>
<dbReference type="InterPro" id="IPR000014">
    <property type="entry name" value="PAS"/>
</dbReference>
<dbReference type="NCBIfam" id="TIGR00254">
    <property type="entry name" value="GGDEF"/>
    <property type="match status" value="1"/>
</dbReference>
<dbReference type="InterPro" id="IPR001633">
    <property type="entry name" value="EAL_dom"/>
</dbReference>
<dbReference type="CDD" id="cd00130">
    <property type="entry name" value="PAS"/>
    <property type="match status" value="1"/>
</dbReference>
<dbReference type="Pfam" id="PF00563">
    <property type="entry name" value="EAL"/>
    <property type="match status" value="1"/>
</dbReference>
<dbReference type="InterPro" id="IPR035965">
    <property type="entry name" value="PAS-like_dom_sf"/>
</dbReference>
<dbReference type="RefSeq" id="WP_128200031.1">
    <property type="nucleotide sequence ID" value="NZ_SACT01000008.1"/>
</dbReference>
<dbReference type="Proteomes" id="UP000288178">
    <property type="component" value="Unassembled WGS sequence"/>
</dbReference>
<gene>
    <name evidence="6" type="ORF">ENE75_19565</name>
</gene>
<organism evidence="6 7">
    <name type="scientific">Rubrivivax albus</name>
    <dbReference type="NCBI Taxonomy" id="2499835"/>
    <lineage>
        <taxon>Bacteria</taxon>
        <taxon>Pseudomonadati</taxon>
        <taxon>Pseudomonadota</taxon>
        <taxon>Betaproteobacteria</taxon>
        <taxon>Burkholderiales</taxon>
        <taxon>Sphaerotilaceae</taxon>
        <taxon>Rubrivivax</taxon>
    </lineage>
</organism>
<dbReference type="PROSITE" id="PS50883">
    <property type="entry name" value="EAL"/>
    <property type="match status" value="1"/>
</dbReference>
<dbReference type="SUPFAM" id="SSF141868">
    <property type="entry name" value="EAL domain-like"/>
    <property type="match status" value="1"/>
</dbReference>
<dbReference type="AlphaFoldDB" id="A0A3S2VUQ6"/>
<protein>
    <submittedName>
        <fullName evidence="6">GGDEF and EAL domain-containing protein</fullName>
    </submittedName>
</protein>
<dbReference type="SMART" id="SM00052">
    <property type="entry name" value="EAL"/>
    <property type="match status" value="1"/>
</dbReference>
<evidence type="ECO:0000256" key="1">
    <source>
        <dbReference type="ARBA" id="ARBA00051114"/>
    </source>
</evidence>
<dbReference type="PROSITE" id="PS50112">
    <property type="entry name" value="PAS"/>
    <property type="match status" value="1"/>
</dbReference>
<dbReference type="InterPro" id="IPR035919">
    <property type="entry name" value="EAL_sf"/>
</dbReference>
<dbReference type="CDD" id="cd01949">
    <property type="entry name" value="GGDEF"/>
    <property type="match status" value="1"/>
</dbReference>
<reference evidence="6 7" key="1">
    <citation type="submission" date="2019-01" db="EMBL/GenBank/DDBJ databases">
        <authorList>
            <person name="Chen W.-M."/>
        </authorList>
    </citation>
    <scope>NUCLEOTIDE SEQUENCE [LARGE SCALE GENOMIC DNA]</scope>
    <source>
        <strain evidence="6 7">ICH-3</strain>
    </source>
</reference>
<feature type="domain" description="GGDEF" evidence="5">
    <location>
        <begin position="319"/>
        <end position="463"/>
    </location>
</feature>
<evidence type="ECO:0000259" key="5">
    <source>
        <dbReference type="PROSITE" id="PS50887"/>
    </source>
</evidence>
<dbReference type="SUPFAM" id="SSF55785">
    <property type="entry name" value="PYP-like sensor domain (PAS domain)"/>
    <property type="match status" value="1"/>
</dbReference>
<dbReference type="PANTHER" id="PTHR44757">
    <property type="entry name" value="DIGUANYLATE CYCLASE DGCP"/>
    <property type="match status" value="1"/>
</dbReference>
<dbReference type="InterPro" id="IPR052155">
    <property type="entry name" value="Biofilm_reg_signaling"/>
</dbReference>
<evidence type="ECO:0000256" key="2">
    <source>
        <dbReference type="SAM" id="Phobius"/>
    </source>
</evidence>
<dbReference type="GO" id="GO:0071111">
    <property type="term" value="F:cyclic-guanylate-specific phosphodiesterase activity"/>
    <property type="evidence" value="ECO:0007669"/>
    <property type="project" value="UniProtKB-EC"/>
</dbReference>
<dbReference type="GO" id="GO:0006355">
    <property type="term" value="P:regulation of DNA-templated transcription"/>
    <property type="evidence" value="ECO:0007669"/>
    <property type="project" value="InterPro"/>
</dbReference>
<keyword evidence="2" id="KW-0812">Transmembrane</keyword>
<dbReference type="SMART" id="SM00091">
    <property type="entry name" value="PAS"/>
    <property type="match status" value="1"/>
</dbReference>
<keyword evidence="7" id="KW-1185">Reference proteome</keyword>
<dbReference type="PROSITE" id="PS50887">
    <property type="entry name" value="GGDEF"/>
    <property type="match status" value="1"/>
</dbReference>
<dbReference type="FunFam" id="3.30.70.270:FF:000001">
    <property type="entry name" value="Diguanylate cyclase domain protein"/>
    <property type="match status" value="1"/>
</dbReference>
<proteinExistence type="predicted"/>
<feature type="domain" description="EAL" evidence="4">
    <location>
        <begin position="472"/>
        <end position="725"/>
    </location>
</feature>
<dbReference type="GO" id="GO:0071732">
    <property type="term" value="P:cellular response to nitric oxide"/>
    <property type="evidence" value="ECO:0007669"/>
    <property type="project" value="UniProtKB-ARBA"/>
</dbReference>
<evidence type="ECO:0000313" key="6">
    <source>
        <dbReference type="EMBL" id="RVT49280.1"/>
    </source>
</evidence>
<comment type="caution">
    <text evidence="6">The sequence shown here is derived from an EMBL/GenBank/DDBJ whole genome shotgun (WGS) entry which is preliminary data.</text>
</comment>
<evidence type="ECO:0000259" key="4">
    <source>
        <dbReference type="PROSITE" id="PS50883"/>
    </source>
</evidence>